<dbReference type="PROSITE" id="PS51257">
    <property type="entry name" value="PROKAR_LIPOPROTEIN"/>
    <property type="match status" value="1"/>
</dbReference>
<name>A0A0D7WB53_9FLAO</name>
<keyword evidence="2" id="KW-1185">Reference proteome</keyword>
<gene>
    <name evidence="1" type="ORF">PW52_06780</name>
</gene>
<dbReference type="Proteomes" id="UP000032578">
    <property type="component" value="Unassembled WGS sequence"/>
</dbReference>
<evidence type="ECO:0000313" key="1">
    <source>
        <dbReference type="EMBL" id="KJD36289.1"/>
    </source>
</evidence>
<dbReference type="PATRIC" id="fig|1435349.4.peg.2322"/>
<dbReference type="EMBL" id="JTDW01000004">
    <property type="protein sequence ID" value="KJD36289.1"/>
    <property type="molecule type" value="Genomic_DNA"/>
</dbReference>
<dbReference type="OrthoDB" id="982433at2"/>
<accession>A0A0D7WB53</accession>
<evidence type="ECO:0000313" key="2">
    <source>
        <dbReference type="Proteomes" id="UP000032578"/>
    </source>
</evidence>
<dbReference type="Pfam" id="PF20113">
    <property type="entry name" value="DUF6503"/>
    <property type="match status" value="1"/>
</dbReference>
<reference evidence="1 2" key="1">
    <citation type="submission" date="2014-11" db="EMBL/GenBank/DDBJ databases">
        <title>Tamlana sedimentorum sp. nov., isolated from shallow sand sediments of the Sea of Japan.</title>
        <authorList>
            <person name="Romanenko L.A."/>
        </authorList>
    </citation>
    <scope>NUCLEOTIDE SEQUENCE [LARGE SCALE GENOMIC DNA]</scope>
    <source>
        <strain evidence="1 2">JCM 19808</strain>
    </source>
</reference>
<dbReference type="InterPro" id="IPR045444">
    <property type="entry name" value="DUF6503"/>
</dbReference>
<evidence type="ECO:0008006" key="3">
    <source>
        <dbReference type="Google" id="ProtNLM"/>
    </source>
</evidence>
<dbReference type="AlphaFoldDB" id="A0A0D7WB53"/>
<comment type="caution">
    <text evidence="1">The sequence shown here is derived from an EMBL/GenBank/DDBJ whole genome shotgun (WGS) entry which is preliminary data.</text>
</comment>
<dbReference type="STRING" id="1435349.PW52_06780"/>
<proteinExistence type="predicted"/>
<organism evidence="1 2">
    <name type="scientific">Neotamlana sedimentorum</name>
    <dbReference type="NCBI Taxonomy" id="1435349"/>
    <lineage>
        <taxon>Bacteria</taxon>
        <taxon>Pseudomonadati</taxon>
        <taxon>Bacteroidota</taxon>
        <taxon>Flavobacteriia</taxon>
        <taxon>Flavobacteriales</taxon>
        <taxon>Flavobacteriaceae</taxon>
        <taxon>Neotamlana</taxon>
    </lineage>
</organism>
<dbReference type="RefSeq" id="WP_044632157.1">
    <property type="nucleotide sequence ID" value="NZ_JTDW01000004.1"/>
</dbReference>
<protein>
    <recommendedName>
        <fullName evidence="3">Deoxyribose-phosphate aldolase</fullName>
    </recommendedName>
</protein>
<sequence>MSYKNIIILIITCLAFSCKTEQPNANEIINTSILKSGGEKLKNAVLDFDFRDKHYKAKRAGGKFEFQRVFNDSTGVVKDVLNNSGFKRYINDTLVEVDKKKADAYSSSVNSVHYFSVLPYGLNDEAVNKKFLAETEIKGETYYKIKVTFNEEGGGEDFDDEFIYWINKNTFFVDYLAYSYAEATGRGYRFREAYNERFINKIRFVNYTNYKPNLNDVLIENLDVLFEKNELTEVSKIELENVQVAF</sequence>